<dbReference type="InterPro" id="IPR013762">
    <property type="entry name" value="Integrase-like_cat_sf"/>
</dbReference>
<accession>X1F351</accession>
<keyword evidence="3" id="KW-0233">DNA recombination</keyword>
<evidence type="ECO:0000256" key="3">
    <source>
        <dbReference type="ARBA" id="ARBA00023172"/>
    </source>
</evidence>
<evidence type="ECO:0000313" key="7">
    <source>
        <dbReference type="EMBL" id="GAH23809.1"/>
    </source>
</evidence>
<dbReference type="AlphaFoldDB" id="X1F351"/>
<dbReference type="InterPro" id="IPR002104">
    <property type="entry name" value="Integrase_catalytic"/>
</dbReference>
<dbReference type="Gene3D" id="1.10.150.130">
    <property type="match status" value="1"/>
</dbReference>
<dbReference type="Pfam" id="PF02899">
    <property type="entry name" value="Phage_int_SAM_1"/>
    <property type="match status" value="1"/>
</dbReference>
<name>X1F351_9ZZZZ</name>
<evidence type="ECO:0000256" key="2">
    <source>
        <dbReference type="ARBA" id="ARBA00023125"/>
    </source>
</evidence>
<feature type="domain" description="Tyr recombinase" evidence="5">
    <location>
        <begin position="106"/>
        <end position="185"/>
    </location>
</feature>
<dbReference type="GO" id="GO:0003677">
    <property type="term" value="F:DNA binding"/>
    <property type="evidence" value="ECO:0007669"/>
    <property type="project" value="UniProtKB-KW"/>
</dbReference>
<keyword evidence="2" id="KW-0238">DNA-binding</keyword>
<evidence type="ECO:0000259" key="5">
    <source>
        <dbReference type="PROSITE" id="PS51898"/>
    </source>
</evidence>
<dbReference type="GO" id="GO:0006310">
    <property type="term" value="P:DNA recombination"/>
    <property type="evidence" value="ECO:0007669"/>
    <property type="project" value="UniProtKB-KW"/>
</dbReference>
<dbReference type="Gene3D" id="1.10.443.10">
    <property type="entry name" value="Intergrase catalytic core"/>
    <property type="match status" value="1"/>
</dbReference>
<evidence type="ECO:0008006" key="8">
    <source>
        <dbReference type="Google" id="ProtNLM"/>
    </source>
</evidence>
<sequence length="185" mass="21805">MGNLEKYIEDFLIHIRIEKNYSQATTDTYRIALTIMLKFLHEANIPFTDKKCIILFISYLKEKGNGDVTIAHRLATLKSFFNYLIKKKIVSKKKLPSIEKYKTTKKIISIPTEDEVNLFIDTIKEEYRKLKETFNTLDELNERLKAKYFSLFRDLTFFTLIIATGLRISEALNIKTEDINWNECT</sequence>
<organism evidence="7">
    <name type="scientific">marine sediment metagenome</name>
    <dbReference type="NCBI Taxonomy" id="412755"/>
    <lineage>
        <taxon>unclassified sequences</taxon>
        <taxon>metagenomes</taxon>
        <taxon>ecological metagenomes</taxon>
    </lineage>
</organism>
<dbReference type="InterPro" id="IPR010998">
    <property type="entry name" value="Integrase_recombinase_N"/>
</dbReference>
<dbReference type="PROSITE" id="PS51900">
    <property type="entry name" value="CB"/>
    <property type="match status" value="1"/>
</dbReference>
<dbReference type="InterPro" id="IPR011010">
    <property type="entry name" value="DNA_brk_join_enz"/>
</dbReference>
<gene>
    <name evidence="7" type="ORF">S03H2_09431</name>
</gene>
<feature type="non-terminal residue" evidence="7">
    <location>
        <position position="185"/>
    </location>
</feature>
<dbReference type="PROSITE" id="PS51898">
    <property type="entry name" value="TYR_RECOMBINASE"/>
    <property type="match status" value="1"/>
</dbReference>
<evidence type="ECO:0000256" key="4">
    <source>
        <dbReference type="SAM" id="Coils"/>
    </source>
</evidence>
<keyword evidence="4" id="KW-0175">Coiled coil</keyword>
<protein>
    <recommendedName>
        <fullName evidence="8">Core-binding (CB) domain-containing protein</fullName>
    </recommendedName>
</protein>
<keyword evidence="1" id="KW-0229">DNA integration</keyword>
<reference evidence="7" key="1">
    <citation type="journal article" date="2014" name="Front. Microbiol.">
        <title>High frequency of phylogenetically diverse reductive dehalogenase-homologous genes in deep subseafloor sedimentary metagenomes.</title>
        <authorList>
            <person name="Kawai M."/>
            <person name="Futagami T."/>
            <person name="Toyoda A."/>
            <person name="Takaki Y."/>
            <person name="Nishi S."/>
            <person name="Hori S."/>
            <person name="Arai W."/>
            <person name="Tsubouchi T."/>
            <person name="Morono Y."/>
            <person name="Uchiyama I."/>
            <person name="Ito T."/>
            <person name="Fujiyama A."/>
            <person name="Inagaki F."/>
            <person name="Takami H."/>
        </authorList>
    </citation>
    <scope>NUCLEOTIDE SEQUENCE</scope>
    <source>
        <strain evidence="7">Expedition CK06-06</strain>
    </source>
</reference>
<dbReference type="InterPro" id="IPR004107">
    <property type="entry name" value="Integrase_SAM-like_N"/>
</dbReference>
<dbReference type="EMBL" id="BARU01004794">
    <property type="protein sequence ID" value="GAH23809.1"/>
    <property type="molecule type" value="Genomic_DNA"/>
</dbReference>
<feature type="domain" description="Core-binding (CB)" evidence="6">
    <location>
        <begin position="2"/>
        <end position="85"/>
    </location>
</feature>
<evidence type="ECO:0000256" key="1">
    <source>
        <dbReference type="ARBA" id="ARBA00022908"/>
    </source>
</evidence>
<feature type="coiled-coil region" evidence="4">
    <location>
        <begin position="120"/>
        <end position="147"/>
    </location>
</feature>
<evidence type="ECO:0000259" key="6">
    <source>
        <dbReference type="PROSITE" id="PS51900"/>
    </source>
</evidence>
<dbReference type="SUPFAM" id="SSF56349">
    <property type="entry name" value="DNA breaking-rejoining enzymes"/>
    <property type="match status" value="1"/>
</dbReference>
<dbReference type="InterPro" id="IPR044068">
    <property type="entry name" value="CB"/>
</dbReference>
<dbReference type="GO" id="GO:0015074">
    <property type="term" value="P:DNA integration"/>
    <property type="evidence" value="ECO:0007669"/>
    <property type="project" value="UniProtKB-KW"/>
</dbReference>
<comment type="caution">
    <text evidence="7">The sequence shown here is derived from an EMBL/GenBank/DDBJ whole genome shotgun (WGS) entry which is preliminary data.</text>
</comment>
<proteinExistence type="predicted"/>